<feature type="domain" description="N-acetyltransferase" evidence="3">
    <location>
        <begin position="38"/>
        <end position="191"/>
    </location>
</feature>
<reference evidence="4 5" key="1">
    <citation type="submission" date="2018-09" db="EMBL/GenBank/DDBJ databases">
        <title>The complete genome sequence of Neokomagataea tanensis NBRC 106556(T).</title>
        <authorList>
            <person name="Chua K.-O."/>
            <person name="See-Too W.-S."/>
            <person name="Hong K.-W."/>
            <person name="Yin W.-F."/>
            <person name="Chan K.-G."/>
        </authorList>
    </citation>
    <scope>NUCLEOTIDE SEQUENCE [LARGE SCALE GENOMIC DNA]</scope>
    <source>
        <strain evidence="5">AH13 \ NBRC 106556</strain>
    </source>
</reference>
<evidence type="ECO:0000256" key="2">
    <source>
        <dbReference type="ARBA" id="ARBA00023315"/>
    </source>
</evidence>
<name>A0A4Y6V226_9PROT</name>
<dbReference type="InterPro" id="IPR000182">
    <property type="entry name" value="GNAT_dom"/>
</dbReference>
<keyword evidence="1 4" id="KW-0808">Transferase</keyword>
<dbReference type="Pfam" id="PF00583">
    <property type="entry name" value="Acetyltransf_1"/>
    <property type="match status" value="1"/>
</dbReference>
<dbReference type="CDD" id="cd04301">
    <property type="entry name" value="NAT_SF"/>
    <property type="match status" value="1"/>
</dbReference>
<dbReference type="SUPFAM" id="SSF55729">
    <property type="entry name" value="Acyl-CoA N-acyltransferases (Nat)"/>
    <property type="match status" value="1"/>
</dbReference>
<dbReference type="AlphaFoldDB" id="A0A4Y6V226"/>
<keyword evidence="2" id="KW-0012">Acyltransferase</keyword>
<dbReference type="OrthoDB" id="275336at2"/>
<proteinExistence type="predicted"/>
<evidence type="ECO:0000313" key="4">
    <source>
        <dbReference type="EMBL" id="QDH24102.1"/>
    </source>
</evidence>
<organism evidence="4 5">
    <name type="scientific">Neokomagataea tanensis</name>
    <dbReference type="NCBI Taxonomy" id="661191"/>
    <lineage>
        <taxon>Bacteria</taxon>
        <taxon>Pseudomonadati</taxon>
        <taxon>Pseudomonadota</taxon>
        <taxon>Alphaproteobacteria</taxon>
        <taxon>Acetobacterales</taxon>
        <taxon>Acetobacteraceae</taxon>
        <taxon>Neokomagataea</taxon>
    </lineage>
</organism>
<dbReference type="GO" id="GO:0016747">
    <property type="term" value="F:acyltransferase activity, transferring groups other than amino-acyl groups"/>
    <property type="evidence" value="ECO:0007669"/>
    <property type="project" value="InterPro"/>
</dbReference>
<dbReference type="Gene3D" id="3.40.630.30">
    <property type="match status" value="1"/>
</dbReference>
<dbReference type="InterPro" id="IPR050832">
    <property type="entry name" value="Bact_Acetyltransf"/>
</dbReference>
<dbReference type="KEGG" id="ntn:D5366_01185"/>
<sequence length="195" mass="22081">MLADWLRPSGPSSRLDVDVTFLEMVRGGTDMPPLPEGLALTRLAPSAVGLYRRLYRDVGSDYCWWMRRMMPEDVLASLLREPERVIMVLHSKQGTPLGFYELNRVSPMVVELAYFGLLPQAIGRGFGRLLLECAIGHAFSLGVSKLEVNTCTLDHPRALPNYQKAGFRITRVVREQWDVPQELIPERIERRSADG</sequence>
<dbReference type="Proteomes" id="UP000317214">
    <property type="component" value="Chromosome"/>
</dbReference>
<evidence type="ECO:0000259" key="3">
    <source>
        <dbReference type="PROSITE" id="PS51186"/>
    </source>
</evidence>
<dbReference type="PANTHER" id="PTHR43877">
    <property type="entry name" value="AMINOALKYLPHOSPHONATE N-ACETYLTRANSFERASE-RELATED-RELATED"/>
    <property type="match status" value="1"/>
</dbReference>
<keyword evidence="5" id="KW-1185">Reference proteome</keyword>
<evidence type="ECO:0000313" key="5">
    <source>
        <dbReference type="Proteomes" id="UP000317214"/>
    </source>
</evidence>
<accession>A0A4Y6V226</accession>
<dbReference type="RefSeq" id="WP_141493744.1">
    <property type="nucleotide sequence ID" value="NZ_CP032485.1"/>
</dbReference>
<dbReference type="InterPro" id="IPR016181">
    <property type="entry name" value="Acyl_CoA_acyltransferase"/>
</dbReference>
<evidence type="ECO:0000256" key="1">
    <source>
        <dbReference type="ARBA" id="ARBA00022679"/>
    </source>
</evidence>
<dbReference type="PROSITE" id="PS51186">
    <property type="entry name" value="GNAT"/>
    <property type="match status" value="1"/>
</dbReference>
<protein>
    <submittedName>
        <fullName evidence="4">GNAT family N-acetyltransferase</fullName>
    </submittedName>
</protein>
<gene>
    <name evidence="4" type="ORF">D5366_01185</name>
</gene>
<dbReference type="EMBL" id="CP032485">
    <property type="protein sequence ID" value="QDH24102.1"/>
    <property type="molecule type" value="Genomic_DNA"/>
</dbReference>